<dbReference type="Pfam" id="PF00106">
    <property type="entry name" value="adh_short"/>
    <property type="match status" value="1"/>
</dbReference>
<dbReference type="Proteomes" id="UP000190140">
    <property type="component" value="Unassembled WGS sequence"/>
</dbReference>
<dbReference type="PRINTS" id="PR00080">
    <property type="entry name" value="SDRFAMILY"/>
</dbReference>
<evidence type="ECO:0000313" key="5">
    <source>
        <dbReference type="Proteomes" id="UP000190140"/>
    </source>
</evidence>
<evidence type="ECO:0000256" key="1">
    <source>
        <dbReference type="ARBA" id="ARBA00006484"/>
    </source>
</evidence>
<dbReference type="SUPFAM" id="SSF51735">
    <property type="entry name" value="NAD(P)-binding Rossmann-fold domains"/>
    <property type="match status" value="1"/>
</dbReference>
<keyword evidence="2 4" id="KW-0560">Oxidoreductase</keyword>
<dbReference type="InterPro" id="IPR002347">
    <property type="entry name" value="SDR_fam"/>
</dbReference>
<comment type="similarity">
    <text evidence="1 3">Belongs to the short-chain dehydrogenases/reductases (SDR) family.</text>
</comment>
<dbReference type="PANTHER" id="PTHR44196">
    <property type="entry name" value="DEHYDROGENASE/REDUCTASE SDR FAMILY MEMBER 7B"/>
    <property type="match status" value="1"/>
</dbReference>
<dbReference type="InterPro" id="IPR020904">
    <property type="entry name" value="Sc_DH/Rdtase_CS"/>
</dbReference>
<keyword evidence="5" id="KW-1185">Reference proteome</keyword>
<dbReference type="EMBL" id="MZGW01000001">
    <property type="protein sequence ID" value="OPJ57077.1"/>
    <property type="molecule type" value="Genomic_DNA"/>
</dbReference>
<evidence type="ECO:0000256" key="2">
    <source>
        <dbReference type="ARBA" id="ARBA00023002"/>
    </source>
</evidence>
<evidence type="ECO:0000256" key="3">
    <source>
        <dbReference type="RuleBase" id="RU000363"/>
    </source>
</evidence>
<sequence>MKKILITGGGTGLGADLAKVYSQERNHIILVGRTKDTLEKTQEEITKGGATCEYIICDISNQISVDNLVKTIKEKHLYIDYLINNAGVGYFGQLNDITIDQINSMIDINVKGTIMITQGLLPYIKERILNIISTAGMKGKVNESVYVASKFAIRGFTESLQKEFEDSKLNITAVYMGGMNTPFWENSTHIKDKSRLKSSYDVAKEIKRQDDGRLEIII</sequence>
<dbReference type="GO" id="GO:0016491">
    <property type="term" value="F:oxidoreductase activity"/>
    <property type="evidence" value="ECO:0007669"/>
    <property type="project" value="UniProtKB-KW"/>
</dbReference>
<comment type="caution">
    <text evidence="4">The sequence shown here is derived from an EMBL/GenBank/DDBJ whole genome shotgun (WGS) entry which is preliminary data.</text>
</comment>
<accession>A0A1V4IC26</accession>
<dbReference type="OrthoDB" id="9808814at2"/>
<dbReference type="PROSITE" id="PS00061">
    <property type="entry name" value="ADH_SHORT"/>
    <property type="match status" value="1"/>
</dbReference>
<dbReference type="RefSeq" id="WP_079410654.1">
    <property type="nucleotide sequence ID" value="NZ_MZGW01000001.1"/>
</dbReference>
<reference evidence="4 5" key="1">
    <citation type="submission" date="2017-03" db="EMBL/GenBank/DDBJ databases">
        <title>Genome sequence of Clostridium thermoalcaliphilum DSM 7309.</title>
        <authorList>
            <person name="Poehlein A."/>
            <person name="Daniel R."/>
        </authorList>
    </citation>
    <scope>NUCLEOTIDE SEQUENCE [LARGE SCALE GENOMIC DNA]</scope>
    <source>
        <strain evidence="4 5">DSM 7309</strain>
    </source>
</reference>
<dbReference type="PANTHER" id="PTHR44196:SF1">
    <property type="entry name" value="DEHYDROGENASE_REDUCTASE SDR FAMILY MEMBER 7B"/>
    <property type="match status" value="1"/>
</dbReference>
<dbReference type="InterPro" id="IPR036291">
    <property type="entry name" value="NAD(P)-bd_dom_sf"/>
</dbReference>
<proteinExistence type="inferred from homology"/>
<gene>
    <name evidence="4" type="ORF">CLOTH_03600</name>
</gene>
<dbReference type="PRINTS" id="PR00081">
    <property type="entry name" value="GDHRDH"/>
</dbReference>
<name>A0A1V4IC26_9FIRM</name>
<organism evidence="4 5">
    <name type="scientific">Alkalithermobacter paradoxus</name>
    <dbReference type="NCBI Taxonomy" id="29349"/>
    <lineage>
        <taxon>Bacteria</taxon>
        <taxon>Bacillati</taxon>
        <taxon>Bacillota</taxon>
        <taxon>Clostridia</taxon>
        <taxon>Peptostreptococcales</taxon>
        <taxon>Tepidibacteraceae</taxon>
        <taxon>Alkalithermobacter</taxon>
    </lineage>
</organism>
<protein>
    <submittedName>
        <fullName evidence="4">Sepiapterin reductase</fullName>
        <ecNumber evidence="4">1.1.1.325</ecNumber>
    </submittedName>
</protein>
<dbReference type="AlphaFoldDB" id="A0A1V4IC26"/>
<dbReference type="STRING" id="29349.CLOTH_03600"/>
<dbReference type="GO" id="GO:0016020">
    <property type="term" value="C:membrane"/>
    <property type="evidence" value="ECO:0007669"/>
    <property type="project" value="TreeGrafter"/>
</dbReference>
<dbReference type="Gene3D" id="3.40.50.720">
    <property type="entry name" value="NAD(P)-binding Rossmann-like Domain"/>
    <property type="match status" value="1"/>
</dbReference>
<dbReference type="EC" id="1.1.1.325" evidence="4"/>
<evidence type="ECO:0000313" key="4">
    <source>
        <dbReference type="EMBL" id="OPJ57077.1"/>
    </source>
</evidence>